<gene>
    <name evidence="1" type="ORF">H1011_01360</name>
</gene>
<keyword evidence="2" id="KW-1185">Reference proteome</keyword>
<protein>
    <submittedName>
        <fullName evidence="1">Uncharacterized protein</fullName>
    </submittedName>
</protein>
<sequence length="165" mass="18517">MAKKSTAKKGKKNGKGKLTMKHRELIEDAGWFNAGIIIEVQGNNKEHVSSTLEALVERLGKEEDVKIYSTDYDEMQEFKDGFFSLMVDTRFITKDFGRLVHIALLYSPSVFEIYSDKKDVGIAIGDAQNILVDVSNLVNRLAHQVFILKGHINRLESGEKNGKSA</sequence>
<dbReference type="EMBL" id="DVAD01000007">
    <property type="protein sequence ID" value="HIJ99454.1"/>
    <property type="molecule type" value="Genomic_DNA"/>
</dbReference>
<proteinExistence type="predicted"/>
<dbReference type="AlphaFoldDB" id="A0A832UTG3"/>
<reference evidence="1 2" key="1">
    <citation type="journal article" name="Nat. Commun.">
        <title>Undinarchaeota illuminate DPANN phylogeny and the impact of gene transfer on archaeal evolution.</title>
        <authorList>
            <person name="Dombrowski N."/>
            <person name="Williams T.A."/>
            <person name="Sun J."/>
            <person name="Woodcroft B.J."/>
            <person name="Lee J.H."/>
            <person name="Minh B.Q."/>
            <person name="Rinke C."/>
            <person name="Spang A."/>
        </authorList>
    </citation>
    <scope>NUCLEOTIDE SEQUENCE [LARGE SCALE GENOMIC DNA]</scope>
    <source>
        <strain evidence="1">MAG_bin17</strain>
    </source>
</reference>
<evidence type="ECO:0000313" key="2">
    <source>
        <dbReference type="Proteomes" id="UP000604391"/>
    </source>
</evidence>
<dbReference type="Proteomes" id="UP000604391">
    <property type="component" value="Unassembled WGS sequence"/>
</dbReference>
<name>A0A832UTG3_9ARCH</name>
<comment type="caution">
    <text evidence="1">The sequence shown here is derived from an EMBL/GenBank/DDBJ whole genome shotgun (WGS) entry which is preliminary data.</text>
</comment>
<accession>A0A832UTG3</accession>
<organism evidence="1 2">
    <name type="scientific">Candidatus Undinarchaeum marinum</name>
    <dbReference type="NCBI Taxonomy" id="2756141"/>
    <lineage>
        <taxon>Archaea</taxon>
        <taxon>Candidatus Undinarchaeota</taxon>
        <taxon>Candidatus Undinarchaeia</taxon>
        <taxon>Candidatus Undinarchaeales</taxon>
        <taxon>Candidatus Undinarchaeaceae</taxon>
        <taxon>Candidatus Undinarchaeum</taxon>
    </lineage>
</organism>
<evidence type="ECO:0000313" key="1">
    <source>
        <dbReference type="EMBL" id="HIJ99454.1"/>
    </source>
</evidence>